<name>A0A1E4RTI1_9ASCO</name>
<dbReference type="GO" id="GO:0050660">
    <property type="term" value="F:flavin adenine dinucleotide binding"/>
    <property type="evidence" value="ECO:0007669"/>
    <property type="project" value="TreeGrafter"/>
</dbReference>
<dbReference type="Gene3D" id="3.50.50.60">
    <property type="entry name" value="FAD/NAD(P)-binding domain"/>
    <property type="match status" value="1"/>
</dbReference>
<protein>
    <submittedName>
        <fullName evidence="2">FAD/NAD(P)-binding domain-containing protein</fullName>
    </submittedName>
</protein>
<dbReference type="PANTHER" id="PTHR43539:SF68">
    <property type="entry name" value="FLAVIN-BINDING MONOOXYGENASE-LIKE PROTEIN (AFU_ORTHOLOGUE AFUA_4G09220)"/>
    <property type="match status" value="1"/>
</dbReference>
<gene>
    <name evidence="2" type="ORF">HYPBUDRAFT_151834</name>
</gene>
<keyword evidence="1" id="KW-0560">Oxidoreductase</keyword>
<dbReference type="Pfam" id="PF13738">
    <property type="entry name" value="Pyr_redox_3"/>
    <property type="match status" value="1"/>
</dbReference>
<dbReference type="PANTHER" id="PTHR43539">
    <property type="entry name" value="FLAVIN-BINDING MONOOXYGENASE-LIKE PROTEIN (AFU_ORTHOLOGUE AFUA_4G09220)"/>
    <property type="match status" value="1"/>
</dbReference>
<dbReference type="SUPFAM" id="SSF51905">
    <property type="entry name" value="FAD/NAD(P)-binding domain"/>
    <property type="match status" value="1"/>
</dbReference>
<reference evidence="3" key="1">
    <citation type="submission" date="2016-05" db="EMBL/GenBank/DDBJ databases">
        <title>Comparative genomics of biotechnologically important yeasts.</title>
        <authorList>
            <consortium name="DOE Joint Genome Institute"/>
            <person name="Riley R."/>
            <person name="Haridas S."/>
            <person name="Wolfe K.H."/>
            <person name="Lopes M.R."/>
            <person name="Hittinger C.T."/>
            <person name="Goker M."/>
            <person name="Salamov A."/>
            <person name="Wisecaver J."/>
            <person name="Long T.M."/>
            <person name="Aerts A.L."/>
            <person name="Barry K."/>
            <person name="Choi C."/>
            <person name="Clum A."/>
            <person name="Coughlan A.Y."/>
            <person name="Deshpande S."/>
            <person name="Douglass A.P."/>
            <person name="Hanson S.J."/>
            <person name="Klenk H.-P."/>
            <person name="Labutti K."/>
            <person name="Lapidus A."/>
            <person name="Lindquist E."/>
            <person name="Lipzen A."/>
            <person name="Meier-Kolthoff J.P."/>
            <person name="Ohm R.A."/>
            <person name="Otillar R.P."/>
            <person name="Pangilinan J."/>
            <person name="Peng Y."/>
            <person name="Rokas A."/>
            <person name="Rosa C.A."/>
            <person name="Scheuner C."/>
            <person name="Sibirny A.A."/>
            <person name="Slot J.C."/>
            <person name="Stielow J.B."/>
            <person name="Sun H."/>
            <person name="Kurtzman C.P."/>
            <person name="Blackwell M."/>
            <person name="Grigoriev I.V."/>
            <person name="Jeffries T.W."/>
        </authorList>
    </citation>
    <scope>NUCLEOTIDE SEQUENCE [LARGE SCALE GENOMIC DNA]</scope>
    <source>
        <strain evidence="3">NRRL Y-1933</strain>
    </source>
</reference>
<evidence type="ECO:0000256" key="1">
    <source>
        <dbReference type="ARBA" id="ARBA00023002"/>
    </source>
</evidence>
<dbReference type="Proteomes" id="UP000095085">
    <property type="component" value="Unassembled WGS sequence"/>
</dbReference>
<evidence type="ECO:0000313" key="3">
    <source>
        <dbReference type="Proteomes" id="UP000095085"/>
    </source>
</evidence>
<dbReference type="AlphaFoldDB" id="A0A1E4RTI1"/>
<dbReference type="OrthoDB" id="74360at2759"/>
<accession>A0A1E4RTI1</accession>
<sequence>MLEAISSPRAPSPMPDESVIGHLRDASLLQPGLNKSRATADMADQINPPLVYQPYDNDIPIDKIYGKETPTPDLYKSNLLDLANDWCTKFNNGQINDLFVPHASWKDHLSLSWDYHQYHGFDKIKHALKSQQSSFNLKNLTVNTKADMRFENSISVQTIHPATESNPIPIEWLQVVVNWENNFGFGIGCIRFVAVNNTLKALSVFTGLENIRGNEEKIGKRRPEGVNHGQHKGRTSWLENRQEDFKWGDSKNPTVLIVGGGQGGLNTAARLKMMGIDCLIVEKNPKIGDNWRNRYKFLVLHDPVWYDHLAYLNFPPNWPIFTPKDKLGDWFDHYAQSMELSYWTNKTVCGCEFNNGVWKVKMVDNDSAEVTYLNPKHLIMATGHSGEPNIPHFKNEHLFKGKIVHSSQHNTGKMFQGENAIVLGCCNSGHDIAQDFYEQGAKPIIVQRSSTCVINSEIGLRVTTEGLFEEDGPPTEIADLYLNSFPMKLLNLVQQQQYRKICHLEKDLQESLTKAGFKLDAGYGGTGLFGKYFRRGGGYYIDVGCSKLLADGKINIKQGVSIDHFTENGVVFTDGTEVNNLAIVVLATGYSNMRDTARRIFGDQVADKLNPVWGLDEEGEFKTMWRDSGHPNFYYMGGNLAVSRYYSKKLALRIVAQERGFLKQDNN</sequence>
<dbReference type="STRING" id="984485.A0A1E4RTI1"/>
<proteinExistence type="predicted"/>
<dbReference type="GO" id="GO:0004497">
    <property type="term" value="F:monooxygenase activity"/>
    <property type="evidence" value="ECO:0007669"/>
    <property type="project" value="TreeGrafter"/>
</dbReference>
<evidence type="ECO:0000313" key="2">
    <source>
        <dbReference type="EMBL" id="ODV70570.1"/>
    </source>
</evidence>
<dbReference type="EMBL" id="KV454538">
    <property type="protein sequence ID" value="ODV70570.1"/>
    <property type="molecule type" value="Genomic_DNA"/>
</dbReference>
<dbReference type="RefSeq" id="XP_020079637.1">
    <property type="nucleotide sequence ID" value="XM_020220708.1"/>
</dbReference>
<organism evidence="2 3">
    <name type="scientific">Hyphopichia burtonii NRRL Y-1933</name>
    <dbReference type="NCBI Taxonomy" id="984485"/>
    <lineage>
        <taxon>Eukaryota</taxon>
        <taxon>Fungi</taxon>
        <taxon>Dikarya</taxon>
        <taxon>Ascomycota</taxon>
        <taxon>Saccharomycotina</taxon>
        <taxon>Pichiomycetes</taxon>
        <taxon>Debaryomycetaceae</taxon>
        <taxon>Hyphopichia</taxon>
    </lineage>
</organism>
<dbReference type="GeneID" id="30995258"/>
<dbReference type="InterPro" id="IPR036188">
    <property type="entry name" value="FAD/NAD-bd_sf"/>
</dbReference>
<dbReference type="InterPro" id="IPR050982">
    <property type="entry name" value="Auxin_biosynth/cation_transpt"/>
</dbReference>
<keyword evidence="3" id="KW-1185">Reference proteome</keyword>